<evidence type="ECO:0000256" key="2">
    <source>
        <dbReference type="ARBA" id="ARBA00023015"/>
    </source>
</evidence>
<comment type="similarity">
    <text evidence="1">Belongs to the LysR transcriptional regulatory family.</text>
</comment>
<dbReference type="Pfam" id="PF03466">
    <property type="entry name" value="LysR_substrate"/>
    <property type="match status" value="1"/>
</dbReference>
<dbReference type="EMBL" id="AP028679">
    <property type="protein sequence ID" value="BEQ16393.1"/>
    <property type="molecule type" value="Genomic_DNA"/>
</dbReference>
<dbReference type="SUPFAM" id="SSF53850">
    <property type="entry name" value="Periplasmic binding protein-like II"/>
    <property type="match status" value="1"/>
</dbReference>
<dbReference type="NCBIfam" id="NF040786">
    <property type="entry name" value="LysR_Sec_metab"/>
    <property type="match status" value="1"/>
</dbReference>
<dbReference type="InterPro" id="IPR000847">
    <property type="entry name" value="LysR_HTH_N"/>
</dbReference>
<proteinExistence type="inferred from homology"/>
<keyword evidence="2" id="KW-0805">Transcription regulation</keyword>
<dbReference type="InterPro" id="IPR005119">
    <property type="entry name" value="LysR_subst-bd"/>
</dbReference>
<dbReference type="KEGG" id="dmp:FAK_34590"/>
<name>A0AAU9F261_9BACT</name>
<dbReference type="Pfam" id="PF00126">
    <property type="entry name" value="HTH_1"/>
    <property type="match status" value="1"/>
</dbReference>
<dbReference type="GO" id="GO:0003700">
    <property type="term" value="F:DNA-binding transcription factor activity"/>
    <property type="evidence" value="ECO:0007669"/>
    <property type="project" value="InterPro"/>
</dbReference>
<dbReference type="Gene3D" id="3.40.190.290">
    <property type="match status" value="1"/>
</dbReference>
<dbReference type="AlphaFoldDB" id="A0AAU9F261"/>
<dbReference type="InterPro" id="IPR047788">
    <property type="entry name" value="LysR-like_Sec_metab"/>
</dbReference>
<keyword evidence="7" id="KW-1185">Reference proteome</keyword>
<dbReference type="PROSITE" id="PS50931">
    <property type="entry name" value="HTH_LYSR"/>
    <property type="match status" value="1"/>
</dbReference>
<protein>
    <submittedName>
        <fullName evidence="6">LysR family transcriptional regulator</fullName>
    </submittedName>
</protein>
<dbReference type="GO" id="GO:0000976">
    <property type="term" value="F:transcription cis-regulatory region binding"/>
    <property type="evidence" value="ECO:0007669"/>
    <property type="project" value="TreeGrafter"/>
</dbReference>
<dbReference type="CDD" id="cd08420">
    <property type="entry name" value="PBP2_CysL_like"/>
    <property type="match status" value="1"/>
</dbReference>
<dbReference type="PRINTS" id="PR00039">
    <property type="entry name" value="HTHLYSR"/>
</dbReference>
<evidence type="ECO:0000256" key="1">
    <source>
        <dbReference type="ARBA" id="ARBA00009437"/>
    </source>
</evidence>
<sequence>MDLRRLQVFAKVYEKRSFSRAAEEVYLSQPTVSGHIKSLEEELGVQLFDRLGREILPTKAAELLYVHARDILLRVEDAQHSVDAFLGRLRGDLVVGGSTIPGQYVLPGFIGRFRMLHPEVRITLHIGDTRQVVDSVLAGTLEAGVVGAVVEEERLAYSPLMEDELALAGWPGHPFGDSLDTAELKRAPLVFREPGSGTRMFLSKALRKAGVDPVDMNIVAQMGSTMAVLNAVRAQVGLGFLSRRAMVEDLEAGKVVEVGLPGIKLKRQFYLVTRKKRTHSPASQAFMSLCMTGLEEG</sequence>
<dbReference type="Gene3D" id="1.10.10.10">
    <property type="entry name" value="Winged helix-like DNA-binding domain superfamily/Winged helix DNA-binding domain"/>
    <property type="match status" value="1"/>
</dbReference>
<keyword evidence="4" id="KW-0804">Transcription</keyword>
<gene>
    <name evidence="6" type="ORF">FAK_34590</name>
</gene>
<keyword evidence="3" id="KW-0238">DNA-binding</keyword>
<feature type="domain" description="HTH lysR-type" evidence="5">
    <location>
        <begin position="1"/>
        <end position="58"/>
    </location>
</feature>
<dbReference type="SUPFAM" id="SSF46785">
    <property type="entry name" value="Winged helix' DNA-binding domain"/>
    <property type="match status" value="1"/>
</dbReference>
<evidence type="ECO:0000256" key="4">
    <source>
        <dbReference type="ARBA" id="ARBA00023163"/>
    </source>
</evidence>
<dbReference type="InterPro" id="IPR036390">
    <property type="entry name" value="WH_DNA-bd_sf"/>
</dbReference>
<accession>A0AAU9F261</accession>
<dbReference type="PANTHER" id="PTHR30126:SF40">
    <property type="entry name" value="HTH-TYPE TRANSCRIPTIONAL REGULATOR GLTR"/>
    <property type="match status" value="1"/>
</dbReference>
<dbReference type="InterPro" id="IPR036388">
    <property type="entry name" value="WH-like_DNA-bd_sf"/>
</dbReference>
<dbReference type="Proteomes" id="UP001366166">
    <property type="component" value="Chromosome"/>
</dbReference>
<evidence type="ECO:0000256" key="3">
    <source>
        <dbReference type="ARBA" id="ARBA00023125"/>
    </source>
</evidence>
<reference evidence="7" key="1">
    <citation type="journal article" date="2023" name="Arch. Microbiol.">
        <title>Desulfoferula mesophilus gen. nov. sp. nov., a mesophilic sulfate-reducing bacterium isolated from a brackish lake sediment.</title>
        <authorList>
            <person name="Watanabe T."/>
            <person name="Yabe T."/>
            <person name="Tsuji J.M."/>
            <person name="Fukui M."/>
        </authorList>
    </citation>
    <scope>NUCLEOTIDE SEQUENCE [LARGE SCALE GENOMIC DNA]</scope>
    <source>
        <strain evidence="7">12FAK</strain>
    </source>
</reference>
<dbReference type="RefSeq" id="WP_338602156.1">
    <property type="nucleotide sequence ID" value="NZ_AP028679.1"/>
</dbReference>
<dbReference type="FunFam" id="1.10.10.10:FF:000001">
    <property type="entry name" value="LysR family transcriptional regulator"/>
    <property type="match status" value="1"/>
</dbReference>
<evidence type="ECO:0000259" key="5">
    <source>
        <dbReference type="PROSITE" id="PS50931"/>
    </source>
</evidence>
<evidence type="ECO:0000313" key="7">
    <source>
        <dbReference type="Proteomes" id="UP001366166"/>
    </source>
</evidence>
<dbReference type="PANTHER" id="PTHR30126">
    <property type="entry name" value="HTH-TYPE TRANSCRIPTIONAL REGULATOR"/>
    <property type="match status" value="1"/>
</dbReference>
<evidence type="ECO:0000313" key="6">
    <source>
        <dbReference type="EMBL" id="BEQ16393.1"/>
    </source>
</evidence>
<organism evidence="6 7">
    <name type="scientific">Desulfoferula mesophila</name>
    <dbReference type="NCBI Taxonomy" id="3058419"/>
    <lineage>
        <taxon>Bacteria</taxon>
        <taxon>Pseudomonadati</taxon>
        <taxon>Thermodesulfobacteriota</taxon>
        <taxon>Desulfarculia</taxon>
        <taxon>Desulfarculales</taxon>
        <taxon>Desulfarculaceae</taxon>
        <taxon>Desulfoferula</taxon>
    </lineage>
</organism>